<gene>
    <name evidence="1" type="ORF">RND81_03G080600</name>
</gene>
<proteinExistence type="predicted"/>
<protein>
    <submittedName>
        <fullName evidence="1">Uncharacterized protein</fullName>
    </submittedName>
</protein>
<organism evidence="1 2">
    <name type="scientific">Saponaria officinalis</name>
    <name type="common">Common soapwort</name>
    <name type="synonym">Lychnis saponaria</name>
    <dbReference type="NCBI Taxonomy" id="3572"/>
    <lineage>
        <taxon>Eukaryota</taxon>
        <taxon>Viridiplantae</taxon>
        <taxon>Streptophyta</taxon>
        <taxon>Embryophyta</taxon>
        <taxon>Tracheophyta</taxon>
        <taxon>Spermatophyta</taxon>
        <taxon>Magnoliopsida</taxon>
        <taxon>eudicotyledons</taxon>
        <taxon>Gunneridae</taxon>
        <taxon>Pentapetalae</taxon>
        <taxon>Caryophyllales</taxon>
        <taxon>Caryophyllaceae</taxon>
        <taxon>Caryophylleae</taxon>
        <taxon>Saponaria</taxon>
    </lineage>
</organism>
<evidence type="ECO:0000313" key="1">
    <source>
        <dbReference type="EMBL" id="KAK9741087.1"/>
    </source>
</evidence>
<evidence type="ECO:0000313" key="2">
    <source>
        <dbReference type="Proteomes" id="UP001443914"/>
    </source>
</evidence>
<dbReference type="Proteomes" id="UP001443914">
    <property type="component" value="Unassembled WGS sequence"/>
</dbReference>
<accession>A0AAW1M8R9</accession>
<keyword evidence="2" id="KW-1185">Reference proteome</keyword>
<name>A0AAW1M8R9_SAPOF</name>
<comment type="caution">
    <text evidence="1">The sequence shown here is derived from an EMBL/GenBank/DDBJ whole genome shotgun (WGS) entry which is preliminary data.</text>
</comment>
<dbReference type="EMBL" id="JBDFQZ010000003">
    <property type="protein sequence ID" value="KAK9741087.1"/>
    <property type="molecule type" value="Genomic_DNA"/>
</dbReference>
<dbReference type="AlphaFoldDB" id="A0AAW1M8R9"/>
<reference evidence="1" key="1">
    <citation type="submission" date="2024-03" db="EMBL/GenBank/DDBJ databases">
        <title>WGS assembly of Saponaria officinalis var. Norfolk2.</title>
        <authorList>
            <person name="Jenkins J."/>
            <person name="Shu S."/>
            <person name="Grimwood J."/>
            <person name="Barry K."/>
            <person name="Goodstein D."/>
            <person name="Schmutz J."/>
            <person name="Leebens-Mack J."/>
            <person name="Osbourn A."/>
        </authorList>
    </citation>
    <scope>NUCLEOTIDE SEQUENCE [LARGE SCALE GENOMIC DNA]</scope>
    <source>
        <strain evidence="1">JIC</strain>
    </source>
</reference>
<sequence length="152" mass="16817">MGLIHQNLISILQTLTPMVTPSCTSRTSMSNVLLFVFNQRNFLPDKHVAKVDGRVSELVSLGATGDRKINQDGLAMFKLRTSFCKPKKSVVKLSYKLSIHEKDLEEVVPSYKKSEVKSKGTGAVIGNGIGLFTTISSFRTPMIFLELELINV</sequence>